<feature type="region of interest" description="Disordered" evidence="1">
    <location>
        <begin position="1"/>
        <end position="414"/>
    </location>
</feature>
<feature type="compositionally biased region" description="Low complexity" evidence="1">
    <location>
        <begin position="320"/>
        <end position="329"/>
    </location>
</feature>
<protein>
    <submittedName>
        <fullName evidence="2">Uncharacterized protein</fullName>
    </submittedName>
</protein>
<dbReference type="RefSeq" id="WP_345440380.1">
    <property type="nucleotide sequence ID" value="NZ_BAABHK010000019.1"/>
</dbReference>
<sequence length="659" mass="67423">MSDQGSAGQWRPASSHNGPYSEPDEPTGPLPAVSGQDAAPTGFPSVSGQPGSWPADEDAPTGGFPSVSTPPEPRETGHRERAPFEPADPPREPATGPSTSAEPGEPNGFGPAAESGGFGQSLEPGGFGSASEPGAFGSAGESARFGSSAGYGAGASEPGPSFPSAGSFGAEASADPEPYVEPTMAFESVTPPEETPSSSFGRPSTTEFSSDVAGSARNGSEPSGSTPPFGSEAPLVDPYDARDAAYGYEVSDPSFGTGPSHPGRDMVAGSPEIASPGTDAGPQGFGFESLLAPGEGTSGGAAPNGPEAYDDAPVPQPSRAPGGTFAGEPAAPPPPADRRVSAEDQAAENDFFAQDDHPQMWDKMVAPSGPPPQPGKPSSGNLRLPDWMREEGNAATGGGGGLTAPPSDDFEEEGRTKGRLFAGLGVLVVGVVAAAGAYFIKAHGGSDSTAHSAVPSRPAKTSPKGGQSANPEPEKALAQFKGDHTKPVGHITDPRSGLSYPKLGKPWQMQTQKSAMAELGFSAGQFAVTEKAGNQPKRWGRLLSAQLGGADKNAYDGPGTEQSAATRVAATYEARMYGYKHKKKVLASQPLEADGHKGWLVGYYLTFHRPGVKATGEIFTVALVDTGKKVPGVVLMTVPNTDKKLWPDVNFVMRSIKVT</sequence>
<feature type="region of interest" description="Disordered" evidence="1">
    <location>
        <begin position="444"/>
        <end position="501"/>
    </location>
</feature>
<accession>A0ABP8UQZ0</accession>
<feature type="compositionally biased region" description="Polar residues" evidence="1">
    <location>
        <begin position="1"/>
        <end position="18"/>
    </location>
</feature>
<proteinExistence type="predicted"/>
<feature type="compositionally biased region" description="Low complexity" evidence="1">
    <location>
        <begin position="142"/>
        <end position="156"/>
    </location>
</feature>
<organism evidence="2 3">
    <name type="scientific">Actinoallomurus vinaceus</name>
    <dbReference type="NCBI Taxonomy" id="1080074"/>
    <lineage>
        <taxon>Bacteria</taxon>
        <taxon>Bacillati</taxon>
        <taxon>Actinomycetota</taxon>
        <taxon>Actinomycetes</taxon>
        <taxon>Streptosporangiales</taxon>
        <taxon>Thermomonosporaceae</taxon>
        <taxon>Actinoallomurus</taxon>
    </lineage>
</organism>
<dbReference type="Proteomes" id="UP001501442">
    <property type="component" value="Unassembled WGS sequence"/>
</dbReference>
<name>A0ABP8UQZ0_9ACTN</name>
<reference evidence="3" key="1">
    <citation type="journal article" date="2019" name="Int. J. Syst. Evol. Microbiol.">
        <title>The Global Catalogue of Microorganisms (GCM) 10K type strain sequencing project: providing services to taxonomists for standard genome sequencing and annotation.</title>
        <authorList>
            <consortium name="The Broad Institute Genomics Platform"/>
            <consortium name="The Broad Institute Genome Sequencing Center for Infectious Disease"/>
            <person name="Wu L."/>
            <person name="Ma J."/>
        </authorList>
    </citation>
    <scope>NUCLEOTIDE SEQUENCE [LARGE SCALE GENOMIC DNA]</scope>
    <source>
        <strain evidence="3">JCM 17939</strain>
    </source>
</reference>
<comment type="caution">
    <text evidence="2">The sequence shown here is derived from an EMBL/GenBank/DDBJ whole genome shotgun (WGS) entry which is preliminary data.</text>
</comment>
<gene>
    <name evidence="2" type="ORF">GCM10023196_090800</name>
</gene>
<feature type="compositionally biased region" description="Low complexity" evidence="1">
    <location>
        <begin position="187"/>
        <end position="199"/>
    </location>
</feature>
<dbReference type="EMBL" id="BAABHK010000019">
    <property type="protein sequence ID" value="GAA4637349.1"/>
    <property type="molecule type" value="Genomic_DNA"/>
</dbReference>
<feature type="compositionally biased region" description="Polar residues" evidence="1">
    <location>
        <begin position="200"/>
        <end position="209"/>
    </location>
</feature>
<evidence type="ECO:0000313" key="2">
    <source>
        <dbReference type="EMBL" id="GAA4637349.1"/>
    </source>
</evidence>
<evidence type="ECO:0000256" key="1">
    <source>
        <dbReference type="SAM" id="MobiDB-lite"/>
    </source>
</evidence>
<keyword evidence="3" id="KW-1185">Reference proteome</keyword>
<evidence type="ECO:0000313" key="3">
    <source>
        <dbReference type="Proteomes" id="UP001501442"/>
    </source>
</evidence>
<feature type="compositionally biased region" description="Basic and acidic residues" evidence="1">
    <location>
        <begin position="72"/>
        <end position="91"/>
    </location>
</feature>
<feature type="compositionally biased region" description="Polar residues" evidence="1">
    <location>
        <begin position="217"/>
        <end position="228"/>
    </location>
</feature>